<dbReference type="Proteomes" id="UP000249016">
    <property type="component" value="Unassembled WGS sequence"/>
</dbReference>
<reference evidence="2 3" key="1">
    <citation type="submission" date="2018-06" db="EMBL/GenBank/DDBJ databases">
        <title>Spirosoma sp. HMF3257 Genome sequencing and assembly.</title>
        <authorList>
            <person name="Kang H."/>
            <person name="Cha I."/>
            <person name="Kim H."/>
            <person name="Kang J."/>
            <person name="Joh K."/>
        </authorList>
    </citation>
    <scope>NUCLEOTIDE SEQUENCE [LARGE SCALE GENOMIC DNA]</scope>
    <source>
        <strain evidence="2 3">HMF3257</strain>
    </source>
</reference>
<dbReference type="EMBL" id="QLII01000001">
    <property type="protein sequence ID" value="RAI78287.1"/>
    <property type="molecule type" value="Genomic_DNA"/>
</dbReference>
<dbReference type="SUPFAM" id="SSF50939">
    <property type="entry name" value="Sialidases"/>
    <property type="match status" value="2"/>
</dbReference>
<dbReference type="OrthoDB" id="9764969at2"/>
<evidence type="ECO:0000313" key="3">
    <source>
        <dbReference type="Proteomes" id="UP000249016"/>
    </source>
</evidence>
<dbReference type="InterPro" id="IPR036278">
    <property type="entry name" value="Sialidase_sf"/>
</dbReference>
<organism evidence="2 3">
    <name type="scientific">Spirosoma telluris</name>
    <dbReference type="NCBI Taxonomy" id="2183553"/>
    <lineage>
        <taxon>Bacteria</taxon>
        <taxon>Pseudomonadati</taxon>
        <taxon>Bacteroidota</taxon>
        <taxon>Cytophagia</taxon>
        <taxon>Cytophagales</taxon>
        <taxon>Cytophagaceae</taxon>
        <taxon>Spirosoma</taxon>
    </lineage>
</organism>
<evidence type="ECO:0000256" key="1">
    <source>
        <dbReference type="SAM" id="SignalP"/>
    </source>
</evidence>
<keyword evidence="3" id="KW-1185">Reference proteome</keyword>
<evidence type="ECO:0000313" key="2">
    <source>
        <dbReference type="EMBL" id="RAI78287.1"/>
    </source>
</evidence>
<accession>A0A327NSL8</accession>
<dbReference type="Gene3D" id="2.120.10.10">
    <property type="match status" value="1"/>
</dbReference>
<feature type="chain" id="PRO_5016390445" evidence="1">
    <location>
        <begin position="19"/>
        <end position="398"/>
    </location>
</feature>
<feature type="signal peptide" evidence="1">
    <location>
        <begin position="1"/>
        <end position="18"/>
    </location>
</feature>
<dbReference type="CDD" id="cd15482">
    <property type="entry name" value="Sialidase_non-viral"/>
    <property type="match status" value="1"/>
</dbReference>
<sequence>MKTLLFFTALLVNTVAFATNPGDSFLKIPNASFPRLLADERGNPVLTWVERSETSLSLMHCVSTDGGQTFSAPMRISLPATTSAHGEDVPKLIFKDDGTRMVVFSLPRPTPDALRAGNLLYKLSSDQGKTWSPEQPVHRDTTAGKSHSYAELTRLPNGEIGLIWLDEKLPGYEGRSVRFTQTLANGGFGPEIVVDSSACQCCRPGIVVDKLGRIYLTYRDWLPTETGPGARDISYVVSVNNGQSFSSPKVLVNDDWQINACPHSGPQLFVRDEAVYATWYSGASKHEGIRLARLDKPQTPEFITGANRTHPQVTGWADGRMAMVWEELVGEAPDAYRQTMVRTYASTGESKTIALTAAGELTSLPVLLPTATGLLVAYQVWQGQNTSVLLKRVPFFQP</sequence>
<protein>
    <submittedName>
        <fullName evidence="2">Exo-alpha-sialidase</fullName>
    </submittedName>
</protein>
<keyword evidence="1" id="KW-0732">Signal</keyword>
<proteinExistence type="predicted"/>
<gene>
    <name evidence="2" type="ORF">HMF3257_37115</name>
</gene>
<dbReference type="AlphaFoldDB" id="A0A327NSL8"/>
<name>A0A327NSL8_9BACT</name>
<dbReference type="RefSeq" id="WP_111349923.1">
    <property type="nucleotide sequence ID" value="NZ_QLII01000001.1"/>
</dbReference>
<comment type="caution">
    <text evidence="2">The sequence shown here is derived from an EMBL/GenBank/DDBJ whole genome shotgun (WGS) entry which is preliminary data.</text>
</comment>